<dbReference type="SUPFAM" id="SSF50129">
    <property type="entry name" value="GroES-like"/>
    <property type="match status" value="1"/>
</dbReference>
<dbReference type="Proteomes" id="UP000031535">
    <property type="component" value="Unassembled WGS sequence"/>
</dbReference>
<dbReference type="EMBL" id="JXDG01000037">
    <property type="protein sequence ID" value="KIH83426.1"/>
    <property type="molecule type" value="Genomic_DNA"/>
</dbReference>
<dbReference type="RefSeq" id="WP_040067955.1">
    <property type="nucleotide sequence ID" value="NZ_JXDG01000037.1"/>
</dbReference>
<organism evidence="4 5">
    <name type="scientific">Pseudomonas batumici</name>
    <dbReference type="NCBI Taxonomy" id="226910"/>
    <lineage>
        <taxon>Bacteria</taxon>
        <taxon>Pseudomonadati</taxon>
        <taxon>Pseudomonadota</taxon>
        <taxon>Gammaproteobacteria</taxon>
        <taxon>Pseudomonadales</taxon>
        <taxon>Pseudomonadaceae</taxon>
        <taxon>Pseudomonas</taxon>
    </lineage>
</organism>
<dbReference type="InterPro" id="IPR020843">
    <property type="entry name" value="ER"/>
</dbReference>
<dbReference type="STRING" id="226910.UCMB321_2922"/>
<keyword evidence="2" id="KW-0560">Oxidoreductase</keyword>
<keyword evidence="1" id="KW-0521">NADP</keyword>
<reference evidence="4 5" key="1">
    <citation type="submission" date="2015-01" db="EMBL/GenBank/DDBJ databases">
        <title>Complete genome of Pseudomonas batumici UCM B-321 producer of the batumin antibiotic with strong antistaphilococcal and potential anticancer activity.</title>
        <authorList>
            <person name="Klochko V.V."/>
            <person name="Zelena L.B."/>
            <person name="Elena K.A."/>
            <person name="Reva O.N."/>
        </authorList>
    </citation>
    <scope>NUCLEOTIDE SEQUENCE [LARGE SCALE GENOMIC DNA]</scope>
    <source>
        <strain evidence="4 5">UCM B-321</strain>
    </source>
</reference>
<dbReference type="InterPro" id="IPR013154">
    <property type="entry name" value="ADH-like_N"/>
</dbReference>
<dbReference type="Gene3D" id="3.90.180.10">
    <property type="entry name" value="Medium-chain alcohol dehydrogenases, catalytic domain"/>
    <property type="match status" value="1"/>
</dbReference>
<accession>A0A0C2I2D6</accession>
<dbReference type="Pfam" id="PF00107">
    <property type="entry name" value="ADH_zinc_N"/>
    <property type="match status" value="1"/>
</dbReference>
<dbReference type="GO" id="GO:0070402">
    <property type="term" value="F:NADPH binding"/>
    <property type="evidence" value="ECO:0007669"/>
    <property type="project" value="TreeGrafter"/>
</dbReference>
<dbReference type="PATRIC" id="fig|226910.6.peg.2911"/>
<keyword evidence="5" id="KW-1185">Reference proteome</keyword>
<dbReference type="InterPro" id="IPR011032">
    <property type="entry name" value="GroES-like_sf"/>
</dbReference>
<dbReference type="PANTHER" id="PTHR48106:SF5">
    <property type="entry name" value="ZINC-CONTAINING ALCOHOL DEHYDROGENASE"/>
    <property type="match status" value="1"/>
</dbReference>
<dbReference type="InterPro" id="IPR013149">
    <property type="entry name" value="ADH-like_C"/>
</dbReference>
<protein>
    <submittedName>
        <fullName evidence="4">Quinone oxidoreductase</fullName>
    </submittedName>
</protein>
<dbReference type="CDD" id="cd08268">
    <property type="entry name" value="MDR2"/>
    <property type="match status" value="1"/>
</dbReference>
<dbReference type="PANTHER" id="PTHR48106">
    <property type="entry name" value="QUINONE OXIDOREDUCTASE PIG3-RELATED"/>
    <property type="match status" value="1"/>
</dbReference>
<dbReference type="OrthoDB" id="9787435at2"/>
<evidence type="ECO:0000313" key="5">
    <source>
        <dbReference type="Proteomes" id="UP000031535"/>
    </source>
</evidence>
<proteinExistence type="predicted"/>
<dbReference type="SUPFAM" id="SSF51735">
    <property type="entry name" value="NAD(P)-binding Rossmann-fold domains"/>
    <property type="match status" value="1"/>
</dbReference>
<name>A0A0C2I2D6_9PSED</name>
<dbReference type="Pfam" id="PF08240">
    <property type="entry name" value="ADH_N"/>
    <property type="match status" value="1"/>
</dbReference>
<evidence type="ECO:0000259" key="3">
    <source>
        <dbReference type="SMART" id="SM00829"/>
    </source>
</evidence>
<feature type="domain" description="Enoyl reductase (ER)" evidence="3">
    <location>
        <begin position="11"/>
        <end position="327"/>
    </location>
</feature>
<evidence type="ECO:0000313" key="4">
    <source>
        <dbReference type="EMBL" id="KIH83426.1"/>
    </source>
</evidence>
<dbReference type="InterPro" id="IPR036291">
    <property type="entry name" value="NAD(P)-bd_dom_sf"/>
</dbReference>
<dbReference type="Gene3D" id="3.40.50.720">
    <property type="entry name" value="NAD(P)-binding Rossmann-like Domain"/>
    <property type="match status" value="1"/>
</dbReference>
<evidence type="ECO:0000256" key="1">
    <source>
        <dbReference type="ARBA" id="ARBA00022857"/>
    </source>
</evidence>
<sequence>MTKAIRFHRTGDADVLQIDDVVVNPPAAGEVQIEVKALGLNRAEIMYRTGQYVIDPVFPAQLGYEAAGIVRAVGGGVSDFAVGDVVSVIPAFSFADYGMYAEVVNAPVHAVVKHPTNLSFEEAAASWMMFVTAYGALVEYGNLQAGQTVLIPAASSSVGLAAIQVANMLGAIPVALTRTSAKRQALLDAGAKYVIATQEQDLVAEVAKITAGKGARIAFDPVGGPEAAKLLKSLSNEGLFFQYGALDERDIPVPVMEILGKHLTLRGYELFEITTHPERLANAKAFVSKGLAEGKLKPVIDKVFPFSEISDAHRHMESNVQIGKIVVSVN</sequence>
<dbReference type="GO" id="GO:0016651">
    <property type="term" value="F:oxidoreductase activity, acting on NAD(P)H"/>
    <property type="evidence" value="ECO:0007669"/>
    <property type="project" value="TreeGrafter"/>
</dbReference>
<comment type="caution">
    <text evidence="4">The sequence shown here is derived from an EMBL/GenBank/DDBJ whole genome shotgun (WGS) entry which is preliminary data.</text>
</comment>
<evidence type="ECO:0000256" key="2">
    <source>
        <dbReference type="ARBA" id="ARBA00023002"/>
    </source>
</evidence>
<dbReference type="SMART" id="SM00829">
    <property type="entry name" value="PKS_ER"/>
    <property type="match status" value="1"/>
</dbReference>
<dbReference type="AlphaFoldDB" id="A0A0C2I2D6"/>
<gene>
    <name evidence="4" type="ORF">UCMB321_2922</name>
</gene>